<dbReference type="Proteomes" id="UP000179807">
    <property type="component" value="Unassembled WGS sequence"/>
</dbReference>
<evidence type="ECO:0000313" key="2">
    <source>
        <dbReference type="Proteomes" id="UP000179807"/>
    </source>
</evidence>
<keyword evidence="2" id="KW-1185">Reference proteome</keyword>
<dbReference type="GeneID" id="94838045"/>
<reference evidence="1" key="1">
    <citation type="submission" date="2016-10" db="EMBL/GenBank/DDBJ databases">
        <authorList>
            <person name="Benchimol M."/>
            <person name="Almeida L.G."/>
            <person name="Vasconcelos A.T."/>
            <person name="Perreira-Neves A."/>
            <person name="Rosa I.A."/>
            <person name="Tasca T."/>
            <person name="Bogo M.R."/>
            <person name="de Souza W."/>
        </authorList>
    </citation>
    <scope>NUCLEOTIDE SEQUENCE [LARGE SCALE GENOMIC DNA]</scope>
    <source>
        <strain evidence="1">K</strain>
    </source>
</reference>
<gene>
    <name evidence="1" type="ORF">TRFO_23749</name>
</gene>
<dbReference type="AlphaFoldDB" id="A0A1J4KDT7"/>
<dbReference type="RefSeq" id="XP_068361020.1">
    <property type="nucleotide sequence ID" value="XM_068503341.1"/>
</dbReference>
<comment type="caution">
    <text evidence="1">The sequence shown here is derived from an EMBL/GenBank/DDBJ whole genome shotgun (WGS) entry which is preliminary data.</text>
</comment>
<organism evidence="1 2">
    <name type="scientific">Tritrichomonas foetus</name>
    <dbReference type="NCBI Taxonomy" id="1144522"/>
    <lineage>
        <taxon>Eukaryota</taxon>
        <taxon>Metamonada</taxon>
        <taxon>Parabasalia</taxon>
        <taxon>Tritrichomonadida</taxon>
        <taxon>Tritrichomonadidae</taxon>
        <taxon>Tritrichomonas</taxon>
    </lineage>
</organism>
<accession>A0A1J4KDT7</accession>
<protein>
    <submittedName>
        <fullName evidence="1">Uncharacterized protein</fullName>
    </submittedName>
</protein>
<name>A0A1J4KDT7_9EUKA</name>
<dbReference type="EMBL" id="MLAK01000683">
    <property type="protein sequence ID" value="OHT07884.1"/>
    <property type="molecule type" value="Genomic_DNA"/>
</dbReference>
<sequence length="216" mass="24232">MIIEYYSKIYIVLKNNVFGMILLLFLLKYKDICVSGTSITRDSQCMSCSPDGCITLTELSSIDINSVNKIIIINDTTVNFQSNKVEFSYKENVGYVSNYSKKLTISSFTNKANITIKQSSTKNNQLTSFESYHDVFYRFVDQIVLLPADFTPSKNVRIYSSSNVSINGVFSLNADCFINFTSSSEIIHKISFQITTVSFGLSSKIVLSSTNIQSGY</sequence>
<proteinExistence type="predicted"/>
<dbReference type="VEuPathDB" id="TrichDB:TRFO_23749"/>
<evidence type="ECO:0000313" key="1">
    <source>
        <dbReference type="EMBL" id="OHT07884.1"/>
    </source>
</evidence>